<dbReference type="RefSeq" id="WP_016337972.1">
    <property type="nucleotide sequence ID" value="NZ_LQMT02000003.1"/>
</dbReference>
<evidence type="ECO:0000313" key="1">
    <source>
        <dbReference type="EMBL" id="ONF74846.1"/>
    </source>
</evidence>
<dbReference type="EMBL" id="LQMT02000003">
    <property type="protein sequence ID" value="ONF74846.1"/>
    <property type="molecule type" value="Genomic_DNA"/>
</dbReference>
<sequence length="60" mass="6418">MNWLIVGTALVLLLTTALAVDLRDRKRGGRPVAPFGGARLDAVLREADPGERLLDAHRGG</sequence>
<reference evidence="1 2" key="1">
    <citation type="submission" date="2016-12" db="EMBL/GenBank/DDBJ databases">
        <title>Amycolatopsis keratiniphila subsp. keratiniphila genome sequencing and assembly.</title>
        <authorList>
            <person name="Mayilraj S."/>
            <person name="Kaur N."/>
        </authorList>
    </citation>
    <scope>NUCLEOTIDE SEQUENCE [LARGE SCALE GENOMIC DNA]</scope>
    <source>
        <strain evidence="1 2">DSM 44409</strain>
    </source>
</reference>
<protein>
    <submittedName>
        <fullName evidence="1">Uncharacterized protein</fullName>
    </submittedName>
</protein>
<accession>A0A1W2M3W9</accession>
<name>A0A1W2M3W9_9PSEU</name>
<gene>
    <name evidence="1" type="ORF">AVR91_0201390</name>
</gene>
<comment type="caution">
    <text evidence="1">The sequence shown here is derived from an EMBL/GenBank/DDBJ whole genome shotgun (WGS) entry which is preliminary data.</text>
</comment>
<organism evidence="1 2">
    <name type="scientific">Amycolatopsis keratiniphila subsp. keratiniphila</name>
    <dbReference type="NCBI Taxonomy" id="227715"/>
    <lineage>
        <taxon>Bacteria</taxon>
        <taxon>Bacillati</taxon>
        <taxon>Actinomycetota</taxon>
        <taxon>Actinomycetes</taxon>
        <taxon>Pseudonocardiales</taxon>
        <taxon>Pseudonocardiaceae</taxon>
        <taxon>Amycolatopsis</taxon>
        <taxon>Amycolatopsis japonica group</taxon>
    </lineage>
</organism>
<dbReference type="AlphaFoldDB" id="A0A1W2M3W9"/>
<dbReference type="OrthoDB" id="9947709at2"/>
<proteinExistence type="predicted"/>
<evidence type="ECO:0000313" key="2">
    <source>
        <dbReference type="Proteomes" id="UP000076660"/>
    </source>
</evidence>
<dbReference type="Proteomes" id="UP000076660">
    <property type="component" value="Unassembled WGS sequence"/>
</dbReference>